<proteinExistence type="predicted"/>
<comment type="caution">
    <text evidence="1">The sequence shown here is derived from an EMBL/GenBank/DDBJ whole genome shotgun (WGS) entry which is preliminary data.</text>
</comment>
<gene>
    <name evidence="1" type="ORF">ACFL2Z_01485</name>
</gene>
<dbReference type="InterPro" id="IPR046495">
    <property type="entry name" value="DUF6588"/>
</dbReference>
<dbReference type="Pfam" id="PF20230">
    <property type="entry name" value="DUF6588"/>
    <property type="match status" value="1"/>
</dbReference>
<evidence type="ECO:0000313" key="1">
    <source>
        <dbReference type="EMBL" id="MFC1799568.1"/>
    </source>
</evidence>
<accession>A0ABV6YND2</accession>
<evidence type="ECO:0000313" key="2">
    <source>
        <dbReference type="Proteomes" id="UP001594288"/>
    </source>
</evidence>
<keyword evidence="2" id="KW-1185">Reference proteome</keyword>
<dbReference type="EMBL" id="JBHPEI010000013">
    <property type="protein sequence ID" value="MFC1799568.1"/>
    <property type="molecule type" value="Genomic_DNA"/>
</dbReference>
<sequence>MSVRNGPIIGLVLGLLVLATAASASIEDQLSVYGEANAKGYLEPLVDAAGADLSLGLFESAYIPTDGWFVKIEVRGMGTWLKNDEKTFMATTEDGFSPETTTDAPTVVGPGEAVEVENEAGAKFFFPGGFDLNSLALATPQIRFGAFKGTEGLIRFAAGVIGDNELGDLQLWGVGVRHSISQYLNPDLGYNIAAGFMYSNFKAGKNKGGNDMFDITAWTLGAQGSKIWRKGGAAVEPYVGLSVDSYSGSVEYQSEAGTPSVVDVKYDASYGFRASLGLLASVQYVAGQIEYNLGSRNSITFSLGFGKY</sequence>
<reference evidence="1 2" key="1">
    <citation type="submission" date="2024-09" db="EMBL/GenBank/DDBJ databases">
        <authorList>
            <person name="D'Angelo T."/>
        </authorList>
    </citation>
    <scope>NUCLEOTIDE SEQUENCE [LARGE SCALE GENOMIC DNA]</scope>
    <source>
        <strain evidence="1">SAG AM-311-F02</strain>
    </source>
</reference>
<name>A0ABV6YND2_UNCEI</name>
<dbReference type="Proteomes" id="UP001594288">
    <property type="component" value="Unassembled WGS sequence"/>
</dbReference>
<protein>
    <submittedName>
        <fullName evidence="1">DUF6588 family protein</fullName>
    </submittedName>
</protein>
<organism evidence="1 2">
    <name type="scientific">Eiseniibacteriota bacterium</name>
    <dbReference type="NCBI Taxonomy" id="2212470"/>
    <lineage>
        <taxon>Bacteria</taxon>
        <taxon>Candidatus Eiseniibacteriota</taxon>
    </lineage>
</organism>